<feature type="binding site" evidence="2">
    <location>
        <begin position="11"/>
        <end position="16"/>
    </location>
    <ligand>
        <name>ATP</name>
        <dbReference type="ChEBI" id="CHEBI:30616"/>
    </ligand>
</feature>
<feature type="binding site" evidence="2">
    <location>
        <position position="35"/>
    </location>
    <ligand>
        <name>substrate</name>
    </ligand>
</feature>
<reference evidence="3 4" key="1">
    <citation type="submission" date="2018-07" db="EMBL/GenBank/DDBJ databases">
        <title>Genomic Encyclopedia of Type Strains, Phase IV (KMG-IV): sequencing the most valuable type-strain genomes for metagenomic binning, comparative biology and taxonomic classification.</title>
        <authorList>
            <person name="Goeker M."/>
        </authorList>
    </citation>
    <scope>NUCLEOTIDE SEQUENCE [LARGE SCALE GENOMIC DNA]</scope>
    <source>
        <strain evidence="3 4">DSM 4134</strain>
    </source>
</reference>
<dbReference type="CDD" id="cd03109">
    <property type="entry name" value="DTBS"/>
    <property type="match status" value="1"/>
</dbReference>
<comment type="similarity">
    <text evidence="2">Belongs to the dethiobiotin synthetase family.</text>
</comment>
<comment type="pathway">
    <text evidence="2">Cofactor biosynthesis; biotin biosynthesis; biotin from 7,8-diaminononanoate: step 1/2.</text>
</comment>
<keyword evidence="2" id="KW-0460">Magnesium</keyword>
<dbReference type="InterPro" id="IPR027417">
    <property type="entry name" value="P-loop_NTPase"/>
</dbReference>
<dbReference type="OrthoDB" id="9802097at2"/>
<dbReference type="RefSeq" id="WP_115870239.1">
    <property type="nucleotide sequence ID" value="NZ_QREG01000030.1"/>
</dbReference>
<comment type="subunit">
    <text evidence="2">Homodimer.</text>
</comment>
<dbReference type="AlphaFoldDB" id="A0A3D9KYQ7"/>
<dbReference type="GO" id="GO:0004141">
    <property type="term" value="F:dethiobiotin synthase activity"/>
    <property type="evidence" value="ECO:0007669"/>
    <property type="project" value="UniProtKB-UniRule"/>
</dbReference>
<feature type="binding site" evidence="2">
    <location>
        <position position="15"/>
    </location>
    <ligand>
        <name>Mg(2+)</name>
        <dbReference type="ChEBI" id="CHEBI:18420"/>
    </ligand>
</feature>
<dbReference type="Gene3D" id="3.40.50.300">
    <property type="entry name" value="P-loop containing nucleotide triphosphate hydrolases"/>
    <property type="match status" value="1"/>
</dbReference>
<accession>A0A3D9KYQ7</accession>
<dbReference type="GO" id="GO:0005737">
    <property type="term" value="C:cytoplasm"/>
    <property type="evidence" value="ECO:0007669"/>
    <property type="project" value="UniProtKB-SubCell"/>
</dbReference>
<feature type="active site" evidence="2">
    <location>
        <position position="31"/>
    </location>
</feature>
<dbReference type="GO" id="GO:0000287">
    <property type="term" value="F:magnesium ion binding"/>
    <property type="evidence" value="ECO:0007669"/>
    <property type="project" value="UniProtKB-UniRule"/>
</dbReference>
<evidence type="ECO:0000256" key="2">
    <source>
        <dbReference type="HAMAP-Rule" id="MF_00336"/>
    </source>
</evidence>
<dbReference type="PANTHER" id="PTHR43210:SF5">
    <property type="entry name" value="DETHIOBIOTIN SYNTHETASE"/>
    <property type="match status" value="1"/>
</dbReference>
<comment type="subcellular location">
    <subcellularLocation>
        <location evidence="2">Cytoplasm</location>
    </subcellularLocation>
</comment>
<dbReference type="SUPFAM" id="SSF52540">
    <property type="entry name" value="P-loop containing nucleoside triphosphate hydrolases"/>
    <property type="match status" value="1"/>
</dbReference>
<dbReference type="GO" id="GO:0005524">
    <property type="term" value="F:ATP binding"/>
    <property type="evidence" value="ECO:0007669"/>
    <property type="project" value="UniProtKB-UniRule"/>
</dbReference>
<evidence type="ECO:0000313" key="3">
    <source>
        <dbReference type="EMBL" id="RED92471.1"/>
    </source>
</evidence>
<gene>
    <name evidence="2" type="primary">bioD</name>
    <name evidence="3" type="ORF">C7460_13039</name>
</gene>
<proteinExistence type="inferred from homology"/>
<keyword evidence="2" id="KW-0479">Metal-binding</keyword>
<dbReference type="Proteomes" id="UP000256779">
    <property type="component" value="Unassembled WGS sequence"/>
</dbReference>
<sequence length="202" mass="22391">MNYFVTAIDTDSGKTLVSAILTEMLKADYWKPVQSGEPRDTETVQSLVANDQSNFYKEAYLLKTPASPHASAAIDGVHIDLDQIVPPVSNRDLVVEGAGGVLVPLNDDDVVADIIPRVAAEVVLVSNLYLGSINHTLLTCEYLKAKGYPVKGIIFNGKSNPESERIILLKSGYRQLLKIEREEEITKEVVKKYAEQLRKCWD</sequence>
<dbReference type="EMBL" id="QREG01000030">
    <property type="protein sequence ID" value="RED92471.1"/>
    <property type="molecule type" value="Genomic_DNA"/>
</dbReference>
<dbReference type="Pfam" id="PF13500">
    <property type="entry name" value="AAA_26"/>
    <property type="match status" value="1"/>
</dbReference>
<feature type="binding site" evidence="2">
    <location>
        <position position="40"/>
    </location>
    <ligand>
        <name>ATP</name>
        <dbReference type="ChEBI" id="CHEBI:30616"/>
    </ligand>
</feature>
<dbReference type="HAMAP" id="MF_00336">
    <property type="entry name" value="BioD"/>
    <property type="match status" value="1"/>
</dbReference>
<keyword evidence="2" id="KW-0067">ATP-binding</keyword>
<comment type="catalytic activity">
    <reaction evidence="2">
        <text>(7R,8S)-7,8-diammoniononanoate + CO2 + ATP = (4R,5S)-dethiobiotin + ADP + phosphate + 3 H(+)</text>
        <dbReference type="Rhea" id="RHEA:15805"/>
        <dbReference type="ChEBI" id="CHEBI:15378"/>
        <dbReference type="ChEBI" id="CHEBI:16526"/>
        <dbReference type="ChEBI" id="CHEBI:30616"/>
        <dbReference type="ChEBI" id="CHEBI:43474"/>
        <dbReference type="ChEBI" id="CHEBI:149469"/>
        <dbReference type="ChEBI" id="CHEBI:149473"/>
        <dbReference type="ChEBI" id="CHEBI:456216"/>
        <dbReference type="EC" id="6.3.3.3"/>
    </reaction>
</comment>
<comment type="caution">
    <text evidence="3">The sequence shown here is derived from an EMBL/GenBank/DDBJ whole genome shotgun (WGS) entry which is preliminary data.</text>
</comment>
<organism evidence="3 4">
    <name type="scientific">Marinoscillum furvescens DSM 4134</name>
    <dbReference type="NCBI Taxonomy" id="1122208"/>
    <lineage>
        <taxon>Bacteria</taxon>
        <taxon>Pseudomonadati</taxon>
        <taxon>Bacteroidota</taxon>
        <taxon>Cytophagia</taxon>
        <taxon>Cytophagales</taxon>
        <taxon>Reichenbachiellaceae</taxon>
        <taxon>Marinoscillum</taxon>
    </lineage>
</organism>
<comment type="caution">
    <text evidence="2">Lacks conserved residue(s) required for the propagation of feature annotation.</text>
</comment>
<keyword evidence="2" id="KW-0436">Ligase</keyword>
<evidence type="ECO:0000256" key="1">
    <source>
        <dbReference type="ARBA" id="ARBA00022756"/>
    </source>
</evidence>
<feature type="binding site" evidence="2">
    <location>
        <position position="96"/>
    </location>
    <ligand>
        <name>Mg(2+)</name>
        <dbReference type="ChEBI" id="CHEBI:18420"/>
    </ligand>
</feature>
<evidence type="ECO:0000313" key="4">
    <source>
        <dbReference type="Proteomes" id="UP000256779"/>
    </source>
</evidence>
<keyword evidence="1 2" id="KW-0093">Biotin biosynthesis</keyword>
<feature type="binding site" evidence="2">
    <location>
        <position position="40"/>
    </location>
    <ligand>
        <name>Mg(2+)</name>
        <dbReference type="ChEBI" id="CHEBI:18420"/>
    </ligand>
</feature>
<dbReference type="PANTHER" id="PTHR43210">
    <property type="entry name" value="DETHIOBIOTIN SYNTHETASE"/>
    <property type="match status" value="1"/>
</dbReference>
<name>A0A3D9KYQ7_MARFU</name>
<dbReference type="UniPathway" id="UPA00078">
    <property type="reaction ID" value="UER00161"/>
</dbReference>
<keyword evidence="2" id="KW-0963">Cytoplasm</keyword>
<comment type="cofactor">
    <cofactor evidence="2">
        <name>Mg(2+)</name>
        <dbReference type="ChEBI" id="CHEBI:18420"/>
    </cofactor>
</comment>
<keyword evidence="2" id="KW-0547">Nucleotide-binding</keyword>
<protein>
    <recommendedName>
        <fullName evidence="2">ATP-dependent dethiobiotin synthetase BioD</fullName>
        <ecNumber evidence="2">6.3.3.3</ecNumber>
    </recommendedName>
    <alternativeName>
        <fullName evidence="2">DTB synthetase</fullName>
        <shortName evidence="2">DTBS</shortName>
    </alternativeName>
    <alternativeName>
        <fullName evidence="2">Dethiobiotin synthase</fullName>
    </alternativeName>
</protein>
<dbReference type="GO" id="GO:0009102">
    <property type="term" value="P:biotin biosynthetic process"/>
    <property type="evidence" value="ECO:0007669"/>
    <property type="project" value="UniProtKB-UniRule"/>
</dbReference>
<dbReference type="InterPro" id="IPR004472">
    <property type="entry name" value="DTB_synth_BioD"/>
</dbReference>
<comment type="function">
    <text evidence="2">Catalyzes a mechanistically unusual reaction, the ATP-dependent insertion of CO2 between the N7 and N8 nitrogen atoms of 7,8-diaminopelargonic acid (DAPA, also called 7,8-diammoniononanoate) to form a ureido ring.</text>
</comment>
<dbReference type="PIRSF" id="PIRSF006755">
    <property type="entry name" value="DTB_synth"/>
    <property type="match status" value="1"/>
</dbReference>
<dbReference type="NCBIfam" id="TIGR00347">
    <property type="entry name" value="bioD"/>
    <property type="match status" value="1"/>
</dbReference>
<dbReference type="EC" id="6.3.3.3" evidence="2"/>
<keyword evidence="4" id="KW-1185">Reference proteome</keyword>
<feature type="binding site" evidence="2">
    <location>
        <begin position="96"/>
        <end position="99"/>
    </location>
    <ligand>
        <name>ATP</name>
        <dbReference type="ChEBI" id="CHEBI:30616"/>
    </ligand>
</feature>